<dbReference type="AlphaFoldDB" id="A0A1V4APC8"/>
<organism evidence="2 3">
    <name type="scientific">Candidatus Brocadia carolinensis</name>
    <dbReference type="NCBI Taxonomy" id="1004156"/>
    <lineage>
        <taxon>Bacteria</taxon>
        <taxon>Pseudomonadati</taxon>
        <taxon>Planctomycetota</taxon>
        <taxon>Candidatus Brocadiia</taxon>
        <taxon>Candidatus Brocadiales</taxon>
        <taxon>Candidatus Brocadiaceae</taxon>
        <taxon>Candidatus Brocadia</taxon>
    </lineage>
</organism>
<evidence type="ECO:0000256" key="1">
    <source>
        <dbReference type="SAM" id="Phobius"/>
    </source>
</evidence>
<evidence type="ECO:0000313" key="3">
    <source>
        <dbReference type="Proteomes" id="UP000189681"/>
    </source>
</evidence>
<dbReference type="InterPro" id="IPR036249">
    <property type="entry name" value="Thioredoxin-like_sf"/>
</dbReference>
<evidence type="ECO:0008006" key="4">
    <source>
        <dbReference type="Google" id="ProtNLM"/>
    </source>
</evidence>
<evidence type="ECO:0000313" key="2">
    <source>
        <dbReference type="EMBL" id="OOP54973.1"/>
    </source>
</evidence>
<dbReference type="EMBL" id="AYTS01000192">
    <property type="protein sequence ID" value="OOP54973.1"/>
    <property type="molecule type" value="Genomic_DNA"/>
</dbReference>
<keyword evidence="1" id="KW-0812">Transmembrane</keyword>
<name>A0A1V4APC8_9BACT</name>
<proteinExistence type="predicted"/>
<dbReference type="Proteomes" id="UP000189681">
    <property type="component" value="Unassembled WGS sequence"/>
</dbReference>
<reference evidence="2 3" key="1">
    <citation type="journal article" date="2017" name="Water Res.">
        <title>Discovery and metagenomic analysis of an anammox bacterial enrichment related to Candidatus "Brocadia caroliniensis" in a full-scale glycerol-fed nitritation-denitritation separate centrate treatment process.</title>
        <authorList>
            <person name="Park H."/>
            <person name="Brotto A.C."/>
            <person name="van Loosdrecht M.C."/>
            <person name="Chandran K."/>
        </authorList>
    </citation>
    <scope>NUCLEOTIDE SEQUENCE [LARGE SCALE GENOMIC DNA]</scope>
    <source>
        <strain evidence="2">26THWARD</strain>
    </source>
</reference>
<dbReference type="Gene3D" id="3.40.30.10">
    <property type="entry name" value="Glutaredoxin"/>
    <property type="match status" value="1"/>
</dbReference>
<dbReference type="SUPFAM" id="SSF52833">
    <property type="entry name" value="Thioredoxin-like"/>
    <property type="match status" value="1"/>
</dbReference>
<comment type="caution">
    <text evidence="2">The sequence shown here is derived from an EMBL/GenBank/DDBJ whole genome shotgun (WGS) entry which is preliminary data.</text>
</comment>
<keyword evidence="1" id="KW-0472">Membrane</keyword>
<gene>
    <name evidence="2" type="ORF">AYP45_17300</name>
</gene>
<sequence length="193" mass="21654">MTTWIIDHLLRKVIESMKSALYWFLMAVFLVHLPPLVVSGVEVGSTFVDFNLEDPQGKKYSKPYLHGKITLVVLQSKTTLQDAIRCKTELKTTIPDNSLVQMISIMDLRKRPALIPKGVLKSKISAQDQTSKDIPFLLDWDGAVTKALGGVDNTCKILVVDPALKVVYHQEYHKPPIDAEIKSLITRLSGEQK</sequence>
<accession>A0A1V4APC8</accession>
<protein>
    <recommendedName>
        <fullName evidence="4">Alkyl hydroperoxide reductase subunit C/ Thiol specific antioxidant domain-containing protein</fullName>
    </recommendedName>
</protein>
<feature type="transmembrane region" description="Helical" evidence="1">
    <location>
        <begin position="21"/>
        <end position="41"/>
    </location>
</feature>
<keyword evidence="1" id="KW-1133">Transmembrane helix</keyword>